<evidence type="ECO:0000313" key="1">
    <source>
        <dbReference type="EMBL" id="KAK3908101.1"/>
    </source>
</evidence>
<dbReference type="EMBL" id="JAHWGI010000027">
    <property type="protein sequence ID" value="KAK3908101.1"/>
    <property type="molecule type" value="Genomic_DNA"/>
</dbReference>
<gene>
    <name evidence="1" type="ORF">KUF71_003233</name>
</gene>
<accession>A0AAE1GSS2</accession>
<keyword evidence="2" id="KW-1185">Reference proteome</keyword>
<protein>
    <submittedName>
        <fullName evidence="1">U3 small nucleolar RNA-associated protein 10</fullName>
    </submittedName>
</protein>
<comment type="caution">
    <text evidence="1">The sequence shown here is derived from an EMBL/GenBank/DDBJ whole genome shotgun (WGS) entry which is preliminary data.</text>
</comment>
<proteinExistence type="predicted"/>
<organism evidence="1 2">
    <name type="scientific">Frankliniella fusca</name>
    <dbReference type="NCBI Taxonomy" id="407009"/>
    <lineage>
        <taxon>Eukaryota</taxon>
        <taxon>Metazoa</taxon>
        <taxon>Ecdysozoa</taxon>
        <taxon>Arthropoda</taxon>
        <taxon>Hexapoda</taxon>
        <taxon>Insecta</taxon>
        <taxon>Pterygota</taxon>
        <taxon>Neoptera</taxon>
        <taxon>Paraneoptera</taxon>
        <taxon>Thysanoptera</taxon>
        <taxon>Terebrantia</taxon>
        <taxon>Thripoidea</taxon>
        <taxon>Thripidae</taxon>
        <taxon>Frankliniella</taxon>
    </lineage>
</organism>
<name>A0AAE1GSS2_9NEOP</name>
<reference evidence="1" key="1">
    <citation type="submission" date="2021-07" db="EMBL/GenBank/DDBJ databases">
        <authorList>
            <person name="Catto M.A."/>
            <person name="Jacobson A."/>
            <person name="Kennedy G."/>
            <person name="Labadie P."/>
            <person name="Hunt B.G."/>
            <person name="Srinivasan R."/>
        </authorList>
    </citation>
    <scope>NUCLEOTIDE SEQUENCE</scope>
    <source>
        <strain evidence="1">PL_HMW_Pooled</strain>
        <tissue evidence="1">Head</tissue>
    </source>
</reference>
<feature type="non-terminal residue" evidence="1">
    <location>
        <position position="82"/>
    </location>
</feature>
<sequence>MTLPGLQSGLPYLQYGELAKVFWFAASARRVVAVSVPAGEPSQSPSPVLSSVRTAVLIAQMCQEADSTKHLTVEIFLKTTIP</sequence>
<dbReference type="Proteomes" id="UP001219518">
    <property type="component" value="Unassembled WGS sequence"/>
</dbReference>
<reference evidence="1" key="2">
    <citation type="journal article" date="2023" name="BMC Genomics">
        <title>Pest status, molecular evolution, and epigenetic factors derived from the genome assembly of Frankliniella fusca, a thysanopteran phytovirus vector.</title>
        <authorList>
            <person name="Catto M.A."/>
            <person name="Labadie P.E."/>
            <person name="Jacobson A.L."/>
            <person name="Kennedy G.G."/>
            <person name="Srinivasan R."/>
            <person name="Hunt B.G."/>
        </authorList>
    </citation>
    <scope>NUCLEOTIDE SEQUENCE</scope>
    <source>
        <strain evidence="1">PL_HMW_Pooled</strain>
    </source>
</reference>
<evidence type="ECO:0000313" key="2">
    <source>
        <dbReference type="Proteomes" id="UP001219518"/>
    </source>
</evidence>
<dbReference type="AlphaFoldDB" id="A0AAE1GSS2"/>